<gene>
    <name evidence="1" type="ORF">L1987_82770</name>
</gene>
<reference evidence="1 2" key="2">
    <citation type="journal article" date="2022" name="Mol. Ecol. Resour.">
        <title>The genomes of chicory, endive, great burdock and yacon provide insights into Asteraceae paleo-polyploidization history and plant inulin production.</title>
        <authorList>
            <person name="Fan W."/>
            <person name="Wang S."/>
            <person name="Wang H."/>
            <person name="Wang A."/>
            <person name="Jiang F."/>
            <person name="Liu H."/>
            <person name="Zhao H."/>
            <person name="Xu D."/>
            <person name="Zhang Y."/>
        </authorList>
    </citation>
    <scope>NUCLEOTIDE SEQUENCE [LARGE SCALE GENOMIC DNA]</scope>
    <source>
        <strain evidence="2">cv. Yunnan</strain>
        <tissue evidence="1">Leaves</tissue>
    </source>
</reference>
<dbReference type="Proteomes" id="UP001056120">
    <property type="component" value="Linkage Group LG28"/>
</dbReference>
<keyword evidence="2" id="KW-1185">Reference proteome</keyword>
<dbReference type="EMBL" id="CM042045">
    <property type="protein sequence ID" value="KAI3682650.1"/>
    <property type="molecule type" value="Genomic_DNA"/>
</dbReference>
<proteinExistence type="predicted"/>
<evidence type="ECO:0000313" key="1">
    <source>
        <dbReference type="EMBL" id="KAI3682650.1"/>
    </source>
</evidence>
<organism evidence="1 2">
    <name type="scientific">Smallanthus sonchifolius</name>
    <dbReference type="NCBI Taxonomy" id="185202"/>
    <lineage>
        <taxon>Eukaryota</taxon>
        <taxon>Viridiplantae</taxon>
        <taxon>Streptophyta</taxon>
        <taxon>Embryophyta</taxon>
        <taxon>Tracheophyta</taxon>
        <taxon>Spermatophyta</taxon>
        <taxon>Magnoliopsida</taxon>
        <taxon>eudicotyledons</taxon>
        <taxon>Gunneridae</taxon>
        <taxon>Pentapetalae</taxon>
        <taxon>asterids</taxon>
        <taxon>campanulids</taxon>
        <taxon>Asterales</taxon>
        <taxon>Asteraceae</taxon>
        <taxon>Asteroideae</taxon>
        <taxon>Heliantheae alliance</taxon>
        <taxon>Millerieae</taxon>
        <taxon>Smallanthus</taxon>
    </lineage>
</organism>
<accession>A0ACB8YB23</accession>
<name>A0ACB8YB23_9ASTR</name>
<protein>
    <submittedName>
        <fullName evidence="1">Uncharacterized protein</fullName>
    </submittedName>
</protein>
<sequence length="538" mass="60546">MDVKIQNPTPLSCILITLPCHAICNLSQFPLTPPPKVSTPQPPSTTLNTTRHHHPFIHHHQPTNMAKLFVSLSFLLLLHGCLAREHFRPSFQQQNECQFQRINALEPIERVQSEAGFTEFFDSNEQQFQCSGVEVIRHQIQPRGLLLPSYTNTPILFFVEQGSGVQGVMLPGCPETYEASTEQFEGRKGGSAFTDRHQKVHHFRQGDLVAIPTGAAHWLYNNGQEELVIIALLDSQNYANQLDPNHRRFFLAGNSEGQQQRQPRSWGRRQQGQSQQRGSNNIFQGFEVQTIAEAFNVDQQTAMLLRGDEDHRGHIVMVESGLQVIQPRGEQEFRGRPRDNGVEETICSMKLQTNIEDPSKADVYNPQAGRSTSINSFKFPILQFLQLSAERGVLHSNGMVSPHWIMNAHNIIYVTEGAMRMQIVNDQGEEVFNDQIQQGQLVVVPQNFAVVKQAQGQECKWISFRTSDNAIMNTLAGETSAMRALPVDVIANAYQMSREDAQKLKYSRQEAVLFPSSGSSSYRRSSRGIGGRMTEAEA</sequence>
<evidence type="ECO:0000313" key="2">
    <source>
        <dbReference type="Proteomes" id="UP001056120"/>
    </source>
</evidence>
<comment type="caution">
    <text evidence="1">The sequence shown here is derived from an EMBL/GenBank/DDBJ whole genome shotgun (WGS) entry which is preliminary data.</text>
</comment>
<reference evidence="2" key="1">
    <citation type="journal article" date="2022" name="Mol. Ecol. Resour.">
        <title>The genomes of chicory, endive, great burdock and yacon provide insights into Asteraceae palaeo-polyploidization history and plant inulin production.</title>
        <authorList>
            <person name="Fan W."/>
            <person name="Wang S."/>
            <person name="Wang H."/>
            <person name="Wang A."/>
            <person name="Jiang F."/>
            <person name="Liu H."/>
            <person name="Zhao H."/>
            <person name="Xu D."/>
            <person name="Zhang Y."/>
        </authorList>
    </citation>
    <scope>NUCLEOTIDE SEQUENCE [LARGE SCALE GENOMIC DNA]</scope>
    <source>
        <strain evidence="2">cv. Yunnan</strain>
    </source>
</reference>